<feature type="domain" description="Translation initiation factor 3 C-terminal" evidence="8">
    <location>
        <begin position="95"/>
        <end position="178"/>
    </location>
</feature>
<comment type="subunit">
    <text evidence="4 6">Monomer.</text>
</comment>
<dbReference type="GO" id="GO:0032790">
    <property type="term" value="P:ribosome disassembly"/>
    <property type="evidence" value="ECO:0007669"/>
    <property type="project" value="TreeGrafter"/>
</dbReference>
<keyword evidence="2 4" id="KW-0396">Initiation factor</keyword>
<comment type="caution">
    <text evidence="10">The sequence shown here is derived from an EMBL/GenBank/DDBJ whole genome shotgun (WGS) entry which is preliminary data.</text>
</comment>
<comment type="subcellular location">
    <subcellularLocation>
        <location evidence="4 6">Cytoplasm</location>
    </subcellularLocation>
</comment>
<dbReference type="InterPro" id="IPR036788">
    <property type="entry name" value="T_IF-3_C_sf"/>
</dbReference>
<comment type="function">
    <text evidence="4 6">IF-3 binds to the 30S ribosomal subunit and shifts the equilibrium between 70S ribosomes and their 50S and 30S subunits in favor of the free subunits, thus enhancing the availability of 30S subunits on which protein synthesis initiation begins.</text>
</comment>
<dbReference type="GO" id="GO:0043022">
    <property type="term" value="F:ribosome binding"/>
    <property type="evidence" value="ECO:0007669"/>
    <property type="project" value="TreeGrafter"/>
</dbReference>
<evidence type="ECO:0000259" key="9">
    <source>
        <dbReference type="Pfam" id="PF05198"/>
    </source>
</evidence>
<dbReference type="HAMAP" id="MF_00080">
    <property type="entry name" value="IF_3"/>
    <property type="match status" value="1"/>
</dbReference>
<evidence type="ECO:0000256" key="2">
    <source>
        <dbReference type="ARBA" id="ARBA00022540"/>
    </source>
</evidence>
<dbReference type="PANTHER" id="PTHR10938:SF0">
    <property type="entry name" value="TRANSLATION INITIATION FACTOR IF-3, MITOCHONDRIAL"/>
    <property type="match status" value="1"/>
</dbReference>
<dbReference type="SUPFAM" id="SSF54364">
    <property type="entry name" value="Translation initiation factor IF3, N-terminal domain"/>
    <property type="match status" value="1"/>
</dbReference>
<dbReference type="InterPro" id="IPR019813">
    <property type="entry name" value="Translation_initiation_fac3_CS"/>
</dbReference>
<dbReference type="InterPro" id="IPR001288">
    <property type="entry name" value="Translation_initiation_fac_3"/>
</dbReference>
<dbReference type="PROSITE" id="PS00938">
    <property type="entry name" value="IF3"/>
    <property type="match status" value="1"/>
</dbReference>
<sequence>MGRVPSSSRHRRSYQSGPRRNERIRVPEIRVVGPEGTMIGVMQTKKALDLAKSVGLDLVEVAPNSRPPVCRILDFGKYMYEQSKKQKESKSTSQKLKEVKFRVKIDTHDYITKIRRAEDFLDKGNKLKLTLMFRGREMEHTDLGFETIKRAIKDLESMATADNDPRLAGRNISVTLSPLPSSRRKKKFDDEQAPEE</sequence>
<dbReference type="GO" id="GO:0016020">
    <property type="term" value="C:membrane"/>
    <property type="evidence" value="ECO:0007669"/>
    <property type="project" value="TreeGrafter"/>
</dbReference>
<dbReference type="AlphaFoldDB" id="A0A7X1E6G1"/>
<dbReference type="GO" id="GO:0005829">
    <property type="term" value="C:cytosol"/>
    <property type="evidence" value="ECO:0007669"/>
    <property type="project" value="TreeGrafter"/>
</dbReference>
<evidence type="ECO:0000256" key="6">
    <source>
        <dbReference type="RuleBase" id="RU000646"/>
    </source>
</evidence>
<dbReference type="GO" id="GO:0003743">
    <property type="term" value="F:translation initiation factor activity"/>
    <property type="evidence" value="ECO:0007669"/>
    <property type="project" value="UniProtKB-UniRule"/>
</dbReference>
<evidence type="ECO:0000256" key="7">
    <source>
        <dbReference type="SAM" id="MobiDB-lite"/>
    </source>
</evidence>
<dbReference type="PANTHER" id="PTHR10938">
    <property type="entry name" value="TRANSLATION INITIATION FACTOR IF-3"/>
    <property type="match status" value="1"/>
</dbReference>
<dbReference type="InterPro" id="IPR019815">
    <property type="entry name" value="Translation_initiation_fac_3_C"/>
</dbReference>
<reference evidence="10 11" key="1">
    <citation type="submission" date="2020-07" db="EMBL/GenBank/DDBJ databases">
        <authorList>
            <person name="Feng X."/>
        </authorList>
    </citation>
    <scope>NUCLEOTIDE SEQUENCE [LARGE SCALE GENOMIC DNA]</scope>
    <source>
        <strain evidence="10 11">JCM14086</strain>
    </source>
</reference>
<dbReference type="Gene3D" id="3.10.20.80">
    <property type="entry name" value="Translation initiation factor 3 (IF-3), N-terminal domain"/>
    <property type="match status" value="1"/>
</dbReference>
<gene>
    <name evidence="4" type="primary">infC</name>
    <name evidence="10" type="ORF">H5P30_19980</name>
</gene>
<evidence type="ECO:0000313" key="10">
    <source>
        <dbReference type="EMBL" id="MBC2604068.1"/>
    </source>
</evidence>
<dbReference type="Pfam" id="PF00707">
    <property type="entry name" value="IF3_C"/>
    <property type="match status" value="1"/>
</dbReference>
<proteinExistence type="inferred from homology"/>
<feature type="region of interest" description="Disordered" evidence="7">
    <location>
        <begin position="163"/>
        <end position="196"/>
    </location>
</feature>
<dbReference type="RefSeq" id="WP_185694685.1">
    <property type="nucleotide sequence ID" value="NZ_JACHVA010000138.1"/>
</dbReference>
<name>A0A7X1E6G1_9BACT</name>
<feature type="domain" description="Translation initiation factor 3 N-terminal" evidence="9">
    <location>
        <begin position="21"/>
        <end position="88"/>
    </location>
</feature>
<dbReference type="Proteomes" id="UP000525652">
    <property type="component" value="Unassembled WGS sequence"/>
</dbReference>
<dbReference type="Pfam" id="PF05198">
    <property type="entry name" value="IF3_N"/>
    <property type="match status" value="1"/>
</dbReference>
<evidence type="ECO:0000259" key="8">
    <source>
        <dbReference type="Pfam" id="PF00707"/>
    </source>
</evidence>
<keyword evidence="3 4" id="KW-0648">Protein biosynthesis</keyword>
<evidence type="ECO:0000256" key="3">
    <source>
        <dbReference type="ARBA" id="ARBA00022917"/>
    </source>
</evidence>
<comment type="similarity">
    <text evidence="1 4 6">Belongs to the IF-3 family.</text>
</comment>
<protein>
    <recommendedName>
        <fullName evidence="4 5">Translation initiation factor IF-3</fullName>
    </recommendedName>
</protein>
<dbReference type="NCBIfam" id="TIGR00168">
    <property type="entry name" value="infC"/>
    <property type="match status" value="1"/>
</dbReference>
<dbReference type="Gene3D" id="3.30.110.10">
    <property type="entry name" value="Translation initiation factor 3 (IF-3), C-terminal domain"/>
    <property type="match status" value="1"/>
</dbReference>
<organism evidence="10 11">
    <name type="scientific">Puniceicoccus vermicola</name>
    <dbReference type="NCBI Taxonomy" id="388746"/>
    <lineage>
        <taxon>Bacteria</taxon>
        <taxon>Pseudomonadati</taxon>
        <taxon>Verrucomicrobiota</taxon>
        <taxon>Opitutia</taxon>
        <taxon>Puniceicoccales</taxon>
        <taxon>Puniceicoccaceae</taxon>
        <taxon>Puniceicoccus</taxon>
    </lineage>
</organism>
<feature type="region of interest" description="Disordered" evidence="7">
    <location>
        <begin position="1"/>
        <end position="23"/>
    </location>
</feature>
<evidence type="ECO:0000256" key="5">
    <source>
        <dbReference type="NCBIfam" id="TIGR00168"/>
    </source>
</evidence>
<dbReference type="InterPro" id="IPR036787">
    <property type="entry name" value="T_IF-3_N_sf"/>
</dbReference>
<accession>A0A7X1E6G1</accession>
<evidence type="ECO:0000256" key="1">
    <source>
        <dbReference type="ARBA" id="ARBA00005439"/>
    </source>
</evidence>
<dbReference type="InterPro" id="IPR019814">
    <property type="entry name" value="Translation_initiation_fac_3_N"/>
</dbReference>
<keyword evidence="4" id="KW-0963">Cytoplasm</keyword>
<dbReference type="FunFam" id="3.10.20.80:FF:000001">
    <property type="entry name" value="Translation initiation factor IF-3"/>
    <property type="match status" value="1"/>
</dbReference>
<dbReference type="EMBL" id="JACHVA010000138">
    <property type="protein sequence ID" value="MBC2604068.1"/>
    <property type="molecule type" value="Genomic_DNA"/>
</dbReference>
<dbReference type="SUPFAM" id="SSF55200">
    <property type="entry name" value="Translation initiation factor IF3, C-terminal domain"/>
    <property type="match status" value="1"/>
</dbReference>
<keyword evidence="11" id="KW-1185">Reference proteome</keyword>
<evidence type="ECO:0000313" key="11">
    <source>
        <dbReference type="Proteomes" id="UP000525652"/>
    </source>
</evidence>
<evidence type="ECO:0000256" key="4">
    <source>
        <dbReference type="HAMAP-Rule" id="MF_00080"/>
    </source>
</evidence>